<dbReference type="InterPro" id="IPR003615">
    <property type="entry name" value="HNH_nuc"/>
</dbReference>
<dbReference type="CDD" id="cd00085">
    <property type="entry name" value="HNHc"/>
    <property type="match status" value="1"/>
</dbReference>
<evidence type="ECO:0000259" key="1">
    <source>
        <dbReference type="SMART" id="SM00507"/>
    </source>
</evidence>
<dbReference type="SMART" id="SM00507">
    <property type="entry name" value="HNHc"/>
    <property type="match status" value="1"/>
</dbReference>
<dbReference type="InterPro" id="IPR052892">
    <property type="entry name" value="NA-targeting_endonuclease"/>
</dbReference>
<dbReference type="STRING" id="941907.SAMN06295910_1247"/>
<feature type="domain" description="HNH nuclease" evidence="1">
    <location>
        <begin position="121"/>
        <end position="171"/>
    </location>
</feature>
<proteinExistence type="predicted"/>
<dbReference type="PANTHER" id="PTHR33877">
    <property type="entry name" value="SLL1193 PROTEIN"/>
    <property type="match status" value="1"/>
</dbReference>
<accession>A0A1X7G695</accession>
<keyword evidence="2" id="KW-0540">Nuclease</keyword>
<dbReference type="PANTHER" id="PTHR33877:SF2">
    <property type="entry name" value="OS07G0170200 PROTEIN"/>
    <property type="match status" value="1"/>
</dbReference>
<dbReference type="Gene3D" id="1.10.30.50">
    <property type="match status" value="1"/>
</dbReference>
<keyword evidence="3" id="KW-1185">Reference proteome</keyword>
<gene>
    <name evidence="2" type="ORF">SAMN06295910_1247</name>
</gene>
<keyword evidence="2" id="KW-0378">Hydrolase</keyword>
<reference evidence="3" key="1">
    <citation type="submission" date="2017-04" db="EMBL/GenBank/DDBJ databases">
        <authorList>
            <person name="Varghese N."/>
            <person name="Submissions S."/>
        </authorList>
    </citation>
    <scope>NUCLEOTIDE SEQUENCE [LARGE SCALE GENOMIC DNA]</scope>
    <source>
        <strain evidence="3">Dd16</strain>
    </source>
</reference>
<evidence type="ECO:0000313" key="2">
    <source>
        <dbReference type="EMBL" id="SMF64795.1"/>
    </source>
</evidence>
<dbReference type="Proteomes" id="UP000192934">
    <property type="component" value="Chromosome I"/>
</dbReference>
<protein>
    <submittedName>
        <fullName evidence="2">5-methylcytosine-specific restriction endonuclease McrA</fullName>
    </submittedName>
</protein>
<name>A0A1X7G695_9SPHN</name>
<dbReference type="GO" id="GO:0003676">
    <property type="term" value="F:nucleic acid binding"/>
    <property type="evidence" value="ECO:0007669"/>
    <property type="project" value="InterPro"/>
</dbReference>
<evidence type="ECO:0000313" key="3">
    <source>
        <dbReference type="Proteomes" id="UP000192934"/>
    </source>
</evidence>
<keyword evidence="2" id="KW-0255">Endonuclease</keyword>
<dbReference type="InterPro" id="IPR002711">
    <property type="entry name" value="HNH"/>
</dbReference>
<sequence length="225" mass="26179">MRRMDDRKPSFSLLWVRQGRGPGVSREASETRGTCRPMYHPDLLKHPDSCPALVLNADYTPLSYYPLSLWPWQTAVKAVFLERVDIVANYAREVHSPTRTMQIPSVIALRQFVRPSEFPAFTRFNLFLRDRFACQYCGSPKELTFDHVVPRAQGGRTTWENVATACAPCNLRKGGRTPRQAHMNLNRMPIRPTSWQLQEHGRSFPPNYLHDTWRDYLYWDIVLEA</sequence>
<dbReference type="EMBL" id="LT840185">
    <property type="protein sequence ID" value="SMF64795.1"/>
    <property type="molecule type" value="Genomic_DNA"/>
</dbReference>
<organism evidence="2 3">
    <name type="scientific">Allosphingosinicella indica</name>
    <dbReference type="NCBI Taxonomy" id="941907"/>
    <lineage>
        <taxon>Bacteria</taxon>
        <taxon>Pseudomonadati</taxon>
        <taxon>Pseudomonadota</taxon>
        <taxon>Alphaproteobacteria</taxon>
        <taxon>Sphingomonadales</taxon>
        <taxon>Sphingomonadaceae</taxon>
        <taxon>Allosphingosinicella</taxon>
    </lineage>
</organism>
<dbReference type="AlphaFoldDB" id="A0A1X7G695"/>
<dbReference type="Pfam" id="PF01844">
    <property type="entry name" value="HNH"/>
    <property type="match status" value="1"/>
</dbReference>
<dbReference type="GO" id="GO:0008270">
    <property type="term" value="F:zinc ion binding"/>
    <property type="evidence" value="ECO:0007669"/>
    <property type="project" value="InterPro"/>
</dbReference>
<dbReference type="GO" id="GO:0004519">
    <property type="term" value="F:endonuclease activity"/>
    <property type="evidence" value="ECO:0007669"/>
    <property type="project" value="UniProtKB-KW"/>
</dbReference>